<gene>
    <name evidence="1" type="ORF">g.16785</name>
</gene>
<protein>
    <submittedName>
        <fullName evidence="1">Uncharacterized protein</fullName>
    </submittedName>
</protein>
<accession>A0A1B6F9D1</accession>
<reference evidence="1" key="1">
    <citation type="submission" date="2015-11" db="EMBL/GenBank/DDBJ databases">
        <title>De novo transcriptome assembly of four potential Pierce s Disease insect vectors from Arizona vineyards.</title>
        <authorList>
            <person name="Tassone E.E."/>
        </authorList>
    </citation>
    <scope>NUCLEOTIDE SEQUENCE</scope>
</reference>
<proteinExistence type="predicted"/>
<sequence>MVEDLLKQIKNIFKQERKDDESDKYLFFSPKYNPIVKVDNWFLPLEAEPKDNDPYHPPGGNYFLSSYKRYGTQDVRMESTTQAMLRQICSARMDLSVHKPLVTMATDRLLSKTDVISREPHFQEEEFTTTYNYEYRVPYPHRKPNGLKYEEKPRKFGLKSVFLPSKICKTKFLDDEEYSSKPAPVPALIPPYETHNSMVC</sequence>
<dbReference type="EMBL" id="GECZ01023286">
    <property type="protein sequence ID" value="JAS46483.1"/>
    <property type="molecule type" value="Transcribed_RNA"/>
</dbReference>
<name>A0A1B6F9D1_9HEMI</name>
<dbReference type="InterPro" id="IPR027905">
    <property type="entry name" value="CFAP95"/>
</dbReference>
<dbReference type="Pfam" id="PF15139">
    <property type="entry name" value="CFAP95"/>
    <property type="match status" value="1"/>
</dbReference>
<organism evidence="1">
    <name type="scientific">Cuerna arida</name>
    <dbReference type="NCBI Taxonomy" id="1464854"/>
    <lineage>
        <taxon>Eukaryota</taxon>
        <taxon>Metazoa</taxon>
        <taxon>Ecdysozoa</taxon>
        <taxon>Arthropoda</taxon>
        <taxon>Hexapoda</taxon>
        <taxon>Insecta</taxon>
        <taxon>Pterygota</taxon>
        <taxon>Neoptera</taxon>
        <taxon>Paraneoptera</taxon>
        <taxon>Hemiptera</taxon>
        <taxon>Auchenorrhyncha</taxon>
        <taxon>Membracoidea</taxon>
        <taxon>Cicadellidae</taxon>
        <taxon>Cicadellinae</taxon>
        <taxon>Proconiini</taxon>
        <taxon>Cuerna</taxon>
    </lineage>
</organism>
<dbReference type="AlphaFoldDB" id="A0A1B6F9D1"/>
<evidence type="ECO:0000313" key="1">
    <source>
        <dbReference type="EMBL" id="JAS46483.1"/>
    </source>
</evidence>